<dbReference type="InterPro" id="IPR010316">
    <property type="entry name" value="AlkA_N"/>
</dbReference>
<dbReference type="PANTHER" id="PTHR43003:SF12">
    <property type="entry name" value="DNA-3-METHYLADENINE GLYCOSYLASE"/>
    <property type="match status" value="1"/>
</dbReference>
<evidence type="ECO:0000313" key="7">
    <source>
        <dbReference type="EMBL" id="MFC0394282.1"/>
    </source>
</evidence>
<proteinExistence type="predicted"/>
<dbReference type="EMBL" id="JBHLVF010000041">
    <property type="protein sequence ID" value="MFC0394282.1"/>
    <property type="molecule type" value="Genomic_DNA"/>
</dbReference>
<dbReference type="Gene3D" id="3.30.310.20">
    <property type="entry name" value="DNA-3-methyladenine glycosylase AlkA, N-terminal domain"/>
    <property type="match status" value="1"/>
</dbReference>
<dbReference type="InterPro" id="IPR023170">
    <property type="entry name" value="HhH_base_excis_C"/>
</dbReference>
<dbReference type="CDD" id="cd00056">
    <property type="entry name" value="ENDO3c"/>
    <property type="match status" value="1"/>
</dbReference>
<accession>A0ABV6JFG3</accession>
<dbReference type="Gene3D" id="1.10.340.30">
    <property type="entry name" value="Hypothetical protein, domain 2"/>
    <property type="match status" value="1"/>
</dbReference>
<evidence type="ECO:0000256" key="1">
    <source>
        <dbReference type="ARBA" id="ARBA00000086"/>
    </source>
</evidence>
<dbReference type="Gene3D" id="1.10.1670.10">
    <property type="entry name" value="Helix-hairpin-Helix base-excision DNA repair enzymes (C-terminal)"/>
    <property type="match status" value="1"/>
</dbReference>
<comment type="caution">
    <text evidence="7">The sequence shown here is derived from an EMBL/GenBank/DDBJ whole genome shotgun (WGS) entry which is preliminary data.</text>
</comment>
<comment type="catalytic activity">
    <reaction evidence="1">
        <text>Hydrolysis of alkylated DNA, releasing 3-methyladenine, 3-methylguanine, 7-methylguanine and 7-methyladenine.</text>
        <dbReference type="EC" id="3.2.2.21"/>
    </reaction>
</comment>
<reference evidence="7 8" key="1">
    <citation type="submission" date="2024-09" db="EMBL/GenBank/DDBJ databases">
        <authorList>
            <person name="Sun Q."/>
            <person name="Mori K."/>
        </authorList>
    </citation>
    <scope>NUCLEOTIDE SEQUENCE [LARGE SCALE GENOMIC DNA]</scope>
    <source>
        <strain evidence="7 8">CCM 4839</strain>
    </source>
</reference>
<keyword evidence="8" id="KW-1185">Reference proteome</keyword>
<dbReference type="Proteomes" id="UP001589818">
    <property type="component" value="Unassembled WGS sequence"/>
</dbReference>
<dbReference type="SMART" id="SM01009">
    <property type="entry name" value="AlkA_N"/>
    <property type="match status" value="1"/>
</dbReference>
<evidence type="ECO:0000259" key="6">
    <source>
        <dbReference type="SMART" id="SM01009"/>
    </source>
</evidence>
<feature type="domain" description="DNA-3-methyladenine glycosylase AlkA N-terminal" evidence="6">
    <location>
        <begin position="5"/>
        <end position="124"/>
    </location>
</feature>
<dbReference type="Pfam" id="PF06029">
    <property type="entry name" value="AlkA_N"/>
    <property type="match status" value="1"/>
</dbReference>
<dbReference type="InterPro" id="IPR003265">
    <property type="entry name" value="HhH-GPD_domain"/>
</dbReference>
<evidence type="ECO:0000256" key="4">
    <source>
        <dbReference type="ARBA" id="ARBA00023204"/>
    </source>
</evidence>
<feature type="domain" description="HhH-GPD" evidence="5">
    <location>
        <begin position="134"/>
        <end position="299"/>
    </location>
</feature>
<evidence type="ECO:0000256" key="3">
    <source>
        <dbReference type="ARBA" id="ARBA00022763"/>
    </source>
</evidence>
<dbReference type="Pfam" id="PF00730">
    <property type="entry name" value="HhH-GPD"/>
    <property type="match status" value="1"/>
</dbReference>
<dbReference type="SMART" id="SM00478">
    <property type="entry name" value="ENDO3c"/>
    <property type="match status" value="1"/>
</dbReference>
<keyword evidence="3" id="KW-0227">DNA damage</keyword>
<dbReference type="RefSeq" id="WP_204815439.1">
    <property type="nucleotide sequence ID" value="NZ_JANHOF010000001.1"/>
</dbReference>
<evidence type="ECO:0000259" key="5">
    <source>
        <dbReference type="SMART" id="SM00478"/>
    </source>
</evidence>
<dbReference type="PANTHER" id="PTHR43003">
    <property type="entry name" value="DNA-3-METHYLADENINE GLYCOSYLASE"/>
    <property type="match status" value="1"/>
</dbReference>
<keyword evidence="4" id="KW-0234">DNA repair</keyword>
<gene>
    <name evidence="7" type="ORF">ACFFJ8_23325</name>
</gene>
<dbReference type="SUPFAM" id="SSF48150">
    <property type="entry name" value="DNA-glycosylase"/>
    <property type="match status" value="1"/>
</dbReference>
<sequence>MNDSSFELPLPHPFDFRQCLDYMARSPLECLYTIEHAGVNRLMQVAGAKRLVRVTCPEAAVMKVQLLDGELLSSEVQVELSGFIKNWFDLDRDLEPFLQLSKGDPLLEPLAEAFAGLRVVGVPDLFEALCWAIAGQQVNLTFAYKLKQRLTEAYGDAAEREGVTYRVFPLPERFASVTVEELCSLQFTRNKARTILDVASLISSGELSRDRLLTLTDPDAVDKELTRIRGIGPWTAQYVRMRCLGDPTSLPVGDVGLQNAVKQLLGLNQKPTPLELQTLFEPWSGWESYITFYLWRTLY</sequence>
<name>A0ABV6JFG3_9BACL</name>
<evidence type="ECO:0000256" key="2">
    <source>
        <dbReference type="ARBA" id="ARBA00012000"/>
    </source>
</evidence>
<dbReference type="InterPro" id="IPR051912">
    <property type="entry name" value="Alkylbase_DNA_Glycosylase/TA"/>
</dbReference>
<protein>
    <recommendedName>
        <fullName evidence="2">DNA-3-methyladenine glycosylase II</fullName>
        <ecNumber evidence="2">3.2.2.21</ecNumber>
    </recommendedName>
</protein>
<evidence type="ECO:0000313" key="8">
    <source>
        <dbReference type="Proteomes" id="UP001589818"/>
    </source>
</evidence>
<dbReference type="InterPro" id="IPR011257">
    <property type="entry name" value="DNA_glycosylase"/>
</dbReference>
<dbReference type="InterPro" id="IPR037046">
    <property type="entry name" value="AlkA_N_sf"/>
</dbReference>
<organism evidence="7 8">
    <name type="scientific">Paenibacillus mendelii</name>
    <dbReference type="NCBI Taxonomy" id="206163"/>
    <lineage>
        <taxon>Bacteria</taxon>
        <taxon>Bacillati</taxon>
        <taxon>Bacillota</taxon>
        <taxon>Bacilli</taxon>
        <taxon>Bacillales</taxon>
        <taxon>Paenibacillaceae</taxon>
        <taxon>Paenibacillus</taxon>
    </lineage>
</organism>
<dbReference type="EC" id="3.2.2.21" evidence="2"/>